<protein>
    <submittedName>
        <fullName evidence="1">Uncharacterized protein</fullName>
    </submittedName>
</protein>
<dbReference type="EMBL" id="CM047582">
    <property type="protein sequence ID" value="KAI9915398.1"/>
    <property type="molecule type" value="Genomic_DNA"/>
</dbReference>
<accession>A0ACC0W993</accession>
<dbReference type="Proteomes" id="UP001163321">
    <property type="component" value="Chromosome 3"/>
</dbReference>
<proteinExistence type="predicted"/>
<gene>
    <name evidence="1" type="ORF">PsorP6_008126</name>
</gene>
<reference evidence="1 2" key="1">
    <citation type="journal article" date="2022" name="bioRxiv">
        <title>The genome of the oomycete Peronosclerospora sorghi, a cosmopolitan pathogen of maize and sorghum, is inflated with dispersed pseudogenes.</title>
        <authorList>
            <person name="Fletcher K."/>
            <person name="Martin F."/>
            <person name="Isakeit T."/>
            <person name="Cavanaugh K."/>
            <person name="Magill C."/>
            <person name="Michelmore R."/>
        </authorList>
    </citation>
    <scope>NUCLEOTIDE SEQUENCE [LARGE SCALE GENOMIC DNA]</scope>
    <source>
        <strain evidence="1">P6</strain>
    </source>
</reference>
<comment type="caution">
    <text evidence="1">The sequence shown here is derived from an EMBL/GenBank/DDBJ whole genome shotgun (WGS) entry which is preliminary data.</text>
</comment>
<evidence type="ECO:0000313" key="2">
    <source>
        <dbReference type="Proteomes" id="UP001163321"/>
    </source>
</evidence>
<organism evidence="1 2">
    <name type="scientific">Peronosclerospora sorghi</name>
    <dbReference type="NCBI Taxonomy" id="230839"/>
    <lineage>
        <taxon>Eukaryota</taxon>
        <taxon>Sar</taxon>
        <taxon>Stramenopiles</taxon>
        <taxon>Oomycota</taxon>
        <taxon>Peronosporomycetes</taxon>
        <taxon>Peronosporales</taxon>
        <taxon>Peronosporaceae</taxon>
        <taxon>Peronosclerospora</taxon>
    </lineage>
</organism>
<name>A0ACC0W993_9STRA</name>
<evidence type="ECO:0000313" key="1">
    <source>
        <dbReference type="EMBL" id="KAI9915398.1"/>
    </source>
</evidence>
<keyword evidence="2" id="KW-1185">Reference proteome</keyword>
<sequence length="246" mass="28030">MSGRTRSVFASGGDEHQDEFKSTAPLNASMPAVPAMHKVRPFMHQGIPAGSPEMSPIRNQELKSPIMQKREIEEEKEKLDDLSIKECDMTEDVVLSLCGKLAKRLSKAERERMEQANLITIPLDEEQSSIVLGRDQFQDVFVDNIHVGMISHLSRRHFLIRVHNVPSRDDSARESIKVMIEDTSTNGICVNDTQLKKGHTHELKLGDIVTLWRFRQNEVDVTLEYMLTLSFPQLSDSPRKKQRKPT</sequence>